<proteinExistence type="predicted"/>
<comment type="caution">
    <text evidence="2">The sequence shown here is derived from an EMBL/GenBank/DDBJ whole genome shotgun (WGS) entry which is preliminary data.</text>
</comment>
<evidence type="ECO:0000256" key="1">
    <source>
        <dbReference type="SAM" id="MobiDB-lite"/>
    </source>
</evidence>
<evidence type="ECO:0000313" key="2">
    <source>
        <dbReference type="EMBL" id="MES1923223.1"/>
    </source>
</evidence>
<dbReference type="EMBL" id="JBDODL010005161">
    <property type="protein sequence ID" value="MES1923223.1"/>
    <property type="molecule type" value="Genomic_DNA"/>
</dbReference>
<organism evidence="2 3">
    <name type="scientific">Bonamia ostreae</name>
    <dbReference type="NCBI Taxonomy" id="126728"/>
    <lineage>
        <taxon>Eukaryota</taxon>
        <taxon>Sar</taxon>
        <taxon>Rhizaria</taxon>
        <taxon>Endomyxa</taxon>
        <taxon>Ascetosporea</taxon>
        <taxon>Haplosporida</taxon>
        <taxon>Bonamia</taxon>
    </lineage>
</organism>
<reference evidence="2 3" key="1">
    <citation type="journal article" date="2024" name="BMC Biol.">
        <title>Comparative genomics of Ascetosporea gives new insight into the evolutionary basis for animal parasitism in Rhizaria.</title>
        <authorList>
            <person name="Hiltunen Thoren M."/>
            <person name="Onut-Brannstrom I."/>
            <person name="Alfjorden A."/>
            <person name="Peckova H."/>
            <person name="Swords F."/>
            <person name="Hooper C."/>
            <person name="Holzer A.S."/>
            <person name="Bass D."/>
            <person name="Burki F."/>
        </authorList>
    </citation>
    <scope>NUCLEOTIDE SEQUENCE [LARGE SCALE GENOMIC DNA]</scope>
    <source>
        <strain evidence="2">20-A016</strain>
    </source>
</reference>
<sequence>MGMQALQADLEQSQFKVKQMIASEEARMQSMQESREQQDIAGLGAELAAGRSQYETGMAGAIKGVGAIGSTLMGTQLPQGAASTRTNYGSPTTIDPIQTGVDTSMYADPNIGGRIGASPYGTGVSGYGTDPNLGGRIVPNYGSLATINPIGTGGSGYIDPNQFRR</sequence>
<feature type="region of interest" description="Disordered" evidence="1">
    <location>
        <begin position="82"/>
        <end position="101"/>
    </location>
</feature>
<keyword evidence="3" id="KW-1185">Reference proteome</keyword>
<dbReference type="Proteomes" id="UP001439008">
    <property type="component" value="Unassembled WGS sequence"/>
</dbReference>
<accession>A0ABV2AU71</accession>
<evidence type="ECO:0000313" key="3">
    <source>
        <dbReference type="Proteomes" id="UP001439008"/>
    </source>
</evidence>
<gene>
    <name evidence="2" type="ORF">MHBO_004767</name>
</gene>
<name>A0ABV2AU71_9EUKA</name>
<protein>
    <submittedName>
        <fullName evidence="2">Uncharacterized protein</fullName>
    </submittedName>
</protein>